<accession>A0ABW7C9D6</accession>
<keyword evidence="2" id="KW-1185">Reference proteome</keyword>
<sequence>MVRKMVMSCRILNMKDDQAAKASDLAYWRSQPAEARLAALEEIRREYHQWAYGFEPRFQRVYRVLKR</sequence>
<dbReference type="Proteomes" id="UP001604335">
    <property type="component" value="Unassembled WGS sequence"/>
</dbReference>
<evidence type="ECO:0000313" key="1">
    <source>
        <dbReference type="EMBL" id="MFG3817656.1"/>
    </source>
</evidence>
<comment type="caution">
    <text evidence="1">The sequence shown here is derived from an EMBL/GenBank/DDBJ whole genome shotgun (WGS) entry which is preliminary data.</text>
</comment>
<reference evidence="2" key="1">
    <citation type="journal article" date="2024" name="Algal Res.">
        <title>Biochemical, toxicological and genomic investigation of a high-biomass producing Limnothrix strain isolated from Italian shallow drinking water reservoir.</title>
        <authorList>
            <person name="Simonazzi M."/>
            <person name="Shishido T.K."/>
            <person name="Delbaje E."/>
            <person name="Wahlsten M."/>
            <person name="Fewer D.P."/>
            <person name="Sivonen K."/>
            <person name="Pezzolesi L."/>
            <person name="Pistocchi R."/>
        </authorList>
    </citation>
    <scope>NUCLEOTIDE SEQUENCE [LARGE SCALE GENOMIC DNA]</scope>
    <source>
        <strain evidence="2">LRLZ20PSL1</strain>
    </source>
</reference>
<protein>
    <submittedName>
        <fullName evidence="1">Uncharacterized protein</fullName>
    </submittedName>
</protein>
<proteinExistence type="predicted"/>
<organism evidence="1 2">
    <name type="scientific">Limnothrix redekei LRLZ20PSL1</name>
    <dbReference type="NCBI Taxonomy" id="3112953"/>
    <lineage>
        <taxon>Bacteria</taxon>
        <taxon>Bacillati</taxon>
        <taxon>Cyanobacteriota</taxon>
        <taxon>Cyanophyceae</taxon>
        <taxon>Pseudanabaenales</taxon>
        <taxon>Pseudanabaenaceae</taxon>
        <taxon>Limnothrix</taxon>
    </lineage>
</organism>
<dbReference type="RefSeq" id="WP_199291641.1">
    <property type="nucleotide sequence ID" value="NZ_JAZAQF010000049.1"/>
</dbReference>
<gene>
    <name evidence="1" type="ORF">VPK24_08400</name>
</gene>
<dbReference type="EMBL" id="JAZAQF010000049">
    <property type="protein sequence ID" value="MFG3817656.1"/>
    <property type="molecule type" value="Genomic_DNA"/>
</dbReference>
<name>A0ABW7C9D6_9CYAN</name>
<evidence type="ECO:0000313" key="2">
    <source>
        <dbReference type="Proteomes" id="UP001604335"/>
    </source>
</evidence>